<comment type="caution">
    <text evidence="10">The sequence shown here is derived from an EMBL/GenBank/DDBJ whole genome shotgun (WGS) entry which is preliminary data.</text>
</comment>
<dbReference type="GO" id="GO:0008270">
    <property type="term" value="F:zinc ion binding"/>
    <property type="evidence" value="ECO:0007669"/>
    <property type="project" value="UniProtKB-KW"/>
</dbReference>
<dbReference type="SMART" id="SM00184">
    <property type="entry name" value="RING"/>
    <property type="match status" value="1"/>
</dbReference>
<comment type="catalytic activity">
    <reaction evidence="1">
        <text>S-ubiquitinyl-[E2 ubiquitin-conjugating enzyme]-L-cysteine + [acceptor protein]-L-lysine = [E2 ubiquitin-conjugating enzyme]-L-cysteine + N(6)-ubiquitinyl-[acceptor protein]-L-lysine.</text>
        <dbReference type="EC" id="2.3.2.27"/>
    </reaction>
</comment>
<sequence>YAEIFNREEVHTLPANQEATALNSNVTSGNTQSNYTNISPARTLQSDAIASYSSNTQQVGSVTRHEIGAHDLHNVADQQHKNNGDKPTVSDCRRISKNCSLESSKKLPLEKLESEFPFVFLPQEDEDVCPTCLEGNRLNFLLFHYKYNPENPKIFLQCSHHYHLSCTLEWKERSDTCPMCGKVKYFFY</sequence>
<evidence type="ECO:0000256" key="7">
    <source>
        <dbReference type="ARBA" id="ARBA00022833"/>
    </source>
</evidence>
<organism evidence="10 11">
    <name type="scientific">Cephalotus follicularis</name>
    <name type="common">Albany pitcher plant</name>
    <dbReference type="NCBI Taxonomy" id="3775"/>
    <lineage>
        <taxon>Eukaryota</taxon>
        <taxon>Viridiplantae</taxon>
        <taxon>Streptophyta</taxon>
        <taxon>Embryophyta</taxon>
        <taxon>Tracheophyta</taxon>
        <taxon>Spermatophyta</taxon>
        <taxon>Magnoliopsida</taxon>
        <taxon>eudicotyledons</taxon>
        <taxon>Gunneridae</taxon>
        <taxon>Pentapetalae</taxon>
        <taxon>rosids</taxon>
        <taxon>fabids</taxon>
        <taxon>Oxalidales</taxon>
        <taxon>Cephalotaceae</taxon>
        <taxon>Cephalotus</taxon>
    </lineage>
</organism>
<gene>
    <name evidence="10" type="ORF">CFOL_v3_13347</name>
</gene>
<dbReference type="PANTHER" id="PTHR46463">
    <property type="entry name" value="ZINC FINGER, RING/FYVE/PHD-TYPE"/>
    <property type="match status" value="1"/>
</dbReference>
<dbReference type="InterPro" id="IPR013083">
    <property type="entry name" value="Znf_RING/FYVE/PHD"/>
</dbReference>
<evidence type="ECO:0000313" key="10">
    <source>
        <dbReference type="EMBL" id="GAV69846.1"/>
    </source>
</evidence>
<dbReference type="Pfam" id="PF13639">
    <property type="entry name" value="zf-RING_2"/>
    <property type="match status" value="1"/>
</dbReference>
<dbReference type="SUPFAM" id="SSF57850">
    <property type="entry name" value="RING/U-box"/>
    <property type="match status" value="1"/>
</dbReference>
<evidence type="ECO:0000256" key="8">
    <source>
        <dbReference type="PROSITE-ProRule" id="PRU00175"/>
    </source>
</evidence>
<evidence type="ECO:0000256" key="2">
    <source>
        <dbReference type="ARBA" id="ARBA00012483"/>
    </source>
</evidence>
<keyword evidence="11" id="KW-1185">Reference proteome</keyword>
<dbReference type="PANTHER" id="PTHR46463:SF38">
    <property type="entry name" value="RING_U-BOX SUPERFAMILY PROTEIN-RELATED"/>
    <property type="match status" value="1"/>
</dbReference>
<reference evidence="11" key="1">
    <citation type="submission" date="2016-04" db="EMBL/GenBank/DDBJ databases">
        <title>Cephalotus genome sequencing.</title>
        <authorList>
            <person name="Fukushima K."/>
            <person name="Hasebe M."/>
            <person name="Fang X."/>
        </authorList>
    </citation>
    <scope>NUCLEOTIDE SEQUENCE [LARGE SCALE GENOMIC DNA]</scope>
    <source>
        <strain evidence="11">cv. St1</strain>
    </source>
</reference>
<keyword evidence="6" id="KW-0833">Ubl conjugation pathway</keyword>
<evidence type="ECO:0000256" key="1">
    <source>
        <dbReference type="ARBA" id="ARBA00000900"/>
    </source>
</evidence>
<keyword evidence="3" id="KW-0808">Transferase</keyword>
<dbReference type="Proteomes" id="UP000187406">
    <property type="component" value="Unassembled WGS sequence"/>
</dbReference>
<proteinExistence type="predicted"/>
<dbReference type="EC" id="2.3.2.27" evidence="2"/>
<dbReference type="GO" id="GO:0061630">
    <property type="term" value="F:ubiquitin protein ligase activity"/>
    <property type="evidence" value="ECO:0007669"/>
    <property type="project" value="UniProtKB-EC"/>
</dbReference>
<keyword evidence="5 8" id="KW-0863">Zinc-finger</keyword>
<dbReference type="OrthoDB" id="8062037at2759"/>
<protein>
    <recommendedName>
        <fullName evidence="2">RING-type E3 ubiquitin transferase</fullName>
        <ecNumber evidence="2">2.3.2.27</ecNumber>
    </recommendedName>
</protein>
<feature type="non-terminal residue" evidence="10">
    <location>
        <position position="1"/>
    </location>
</feature>
<dbReference type="AlphaFoldDB" id="A0A1Q3BP97"/>
<evidence type="ECO:0000256" key="4">
    <source>
        <dbReference type="ARBA" id="ARBA00022723"/>
    </source>
</evidence>
<name>A0A1Q3BP97_CEPFO</name>
<evidence type="ECO:0000256" key="3">
    <source>
        <dbReference type="ARBA" id="ARBA00022679"/>
    </source>
</evidence>
<dbReference type="STRING" id="3775.A0A1Q3BP97"/>
<dbReference type="EMBL" id="BDDD01000756">
    <property type="protein sequence ID" value="GAV69846.1"/>
    <property type="molecule type" value="Genomic_DNA"/>
</dbReference>
<feature type="domain" description="RING-type" evidence="9">
    <location>
        <begin position="129"/>
        <end position="180"/>
    </location>
</feature>
<dbReference type="Gene3D" id="3.30.40.10">
    <property type="entry name" value="Zinc/RING finger domain, C3HC4 (zinc finger)"/>
    <property type="match status" value="1"/>
</dbReference>
<keyword evidence="4" id="KW-0479">Metal-binding</keyword>
<dbReference type="PROSITE" id="PS50089">
    <property type="entry name" value="ZF_RING_2"/>
    <property type="match status" value="1"/>
</dbReference>
<evidence type="ECO:0000256" key="6">
    <source>
        <dbReference type="ARBA" id="ARBA00022786"/>
    </source>
</evidence>
<dbReference type="InParanoid" id="A0A1Q3BP97"/>
<evidence type="ECO:0000259" key="9">
    <source>
        <dbReference type="PROSITE" id="PS50089"/>
    </source>
</evidence>
<evidence type="ECO:0000313" key="11">
    <source>
        <dbReference type="Proteomes" id="UP000187406"/>
    </source>
</evidence>
<keyword evidence="7" id="KW-0862">Zinc</keyword>
<dbReference type="InterPro" id="IPR001841">
    <property type="entry name" value="Znf_RING"/>
</dbReference>
<accession>A0A1Q3BP97</accession>
<evidence type="ECO:0000256" key="5">
    <source>
        <dbReference type="ARBA" id="ARBA00022771"/>
    </source>
</evidence>